<name>A0A7W5FP06_9BACL</name>
<evidence type="ECO:0000313" key="1">
    <source>
        <dbReference type="EMBL" id="MBB3111850.1"/>
    </source>
</evidence>
<gene>
    <name evidence="1" type="ORF">FHS18_003918</name>
</gene>
<evidence type="ECO:0000313" key="2">
    <source>
        <dbReference type="Proteomes" id="UP000570361"/>
    </source>
</evidence>
<dbReference type="Proteomes" id="UP000570361">
    <property type="component" value="Unassembled WGS sequence"/>
</dbReference>
<accession>A0A7W5FP06</accession>
<protein>
    <submittedName>
        <fullName evidence="1">Membrane protein CcdC involved in cytochrome C biogenesis</fullName>
    </submittedName>
</protein>
<dbReference type="RefSeq" id="WP_183601706.1">
    <property type="nucleotide sequence ID" value="NZ_JACHXK010000009.1"/>
</dbReference>
<organism evidence="1 2">
    <name type="scientific">Paenibacillus phyllosphaerae</name>
    <dbReference type="NCBI Taxonomy" id="274593"/>
    <lineage>
        <taxon>Bacteria</taxon>
        <taxon>Bacillati</taxon>
        <taxon>Bacillota</taxon>
        <taxon>Bacilli</taxon>
        <taxon>Bacillales</taxon>
        <taxon>Paenibacillaceae</taxon>
        <taxon>Paenibacillus</taxon>
    </lineage>
</organism>
<keyword evidence="2" id="KW-1185">Reference proteome</keyword>
<reference evidence="1 2" key="1">
    <citation type="submission" date="2020-08" db="EMBL/GenBank/DDBJ databases">
        <title>Genomic Encyclopedia of Type Strains, Phase III (KMG-III): the genomes of soil and plant-associated and newly described type strains.</title>
        <authorList>
            <person name="Whitman W."/>
        </authorList>
    </citation>
    <scope>NUCLEOTIDE SEQUENCE [LARGE SCALE GENOMIC DNA]</scope>
    <source>
        <strain evidence="1 2">CECT 5862</strain>
    </source>
</reference>
<proteinExistence type="predicted"/>
<comment type="caution">
    <text evidence="1">The sequence shown here is derived from an EMBL/GenBank/DDBJ whole genome shotgun (WGS) entry which is preliminary data.</text>
</comment>
<sequence>MLPVFFIAASLTQLLDPSLHIREEQAILAIAIGVLVSIPLIRVDQF</sequence>
<dbReference type="AlphaFoldDB" id="A0A7W5FP06"/>
<dbReference type="EMBL" id="JACHXK010000009">
    <property type="protein sequence ID" value="MBB3111850.1"/>
    <property type="molecule type" value="Genomic_DNA"/>
</dbReference>